<proteinExistence type="predicted"/>
<keyword evidence="1" id="KW-0934">Plastid</keyword>
<dbReference type="RefSeq" id="NP_045769.1">
    <property type="nucleotide sequence ID" value="NC_001865.1"/>
</dbReference>
<reference evidence="1" key="1">
    <citation type="journal article" date="1997" name="Proc. Natl. Acad. Sci. U.S.A.">
        <title>Complete nucleotide sequence of the chloroplast genome from the green alga Chlorella vulgaris: the existence of genes possibly involved in chloroplast division.</title>
        <authorList>
            <person name="Wakasugi T."/>
            <person name="Nagai T."/>
            <person name="Kapoor M."/>
            <person name="Sugita M."/>
            <person name="Ito M."/>
            <person name="Ito S."/>
            <person name="Tsudzuki J."/>
            <person name="Nakashima K."/>
            <person name="Tsudzuki T."/>
            <person name="Suzuki Y."/>
            <person name="Hamada A."/>
            <person name="Ohta T."/>
            <person name="Inamura A."/>
            <person name="Yoshinaga K."/>
            <person name="Sugiura M."/>
        </authorList>
    </citation>
    <scope>NUCLEOTIDE SEQUENCE</scope>
</reference>
<dbReference type="GeneID" id="1457392"/>
<evidence type="ECO:0000313" key="1">
    <source>
        <dbReference type="EMBL" id="BAA57844.1"/>
    </source>
</evidence>
<dbReference type="EMBL" id="AB001684">
    <property type="protein sequence ID" value="BAA57844.1"/>
    <property type="molecule type" value="Genomic_DNA"/>
</dbReference>
<name>V9H145_CHLVU</name>
<keyword evidence="1" id="KW-0150">Chloroplast</keyword>
<sequence>MLAVKAYGLEERNCDLRTQIQLGVVLPNYLSAHKQPFYIEYFAGHIILHIHAYNY</sequence>
<dbReference type="AlphaFoldDB" id="V9H145"/>
<geneLocation type="chloroplast" evidence="1"/>
<accession>V9H145</accession>
<protein>
    <submittedName>
        <fullName evidence="1">Uncharacterized protein</fullName>
    </submittedName>
</protein>
<organism evidence="1">
    <name type="scientific">Chlorella vulgaris</name>
    <name type="common">Green alga</name>
    <dbReference type="NCBI Taxonomy" id="3077"/>
    <lineage>
        <taxon>Eukaryota</taxon>
        <taxon>Viridiplantae</taxon>
        <taxon>Chlorophyta</taxon>
        <taxon>core chlorophytes</taxon>
        <taxon>Trebouxiophyceae</taxon>
        <taxon>Chlorellales</taxon>
        <taxon>Chlorellaceae</taxon>
        <taxon>Chlorella clade</taxon>
        <taxon>Chlorella</taxon>
    </lineage>
</organism>